<feature type="coiled-coil region" evidence="1">
    <location>
        <begin position="174"/>
        <end position="335"/>
    </location>
</feature>
<organism evidence="4 5">
    <name type="scientific">Eragrostis curvula</name>
    <name type="common">weeping love grass</name>
    <dbReference type="NCBI Taxonomy" id="38414"/>
    <lineage>
        <taxon>Eukaryota</taxon>
        <taxon>Viridiplantae</taxon>
        <taxon>Streptophyta</taxon>
        <taxon>Embryophyta</taxon>
        <taxon>Tracheophyta</taxon>
        <taxon>Spermatophyta</taxon>
        <taxon>Magnoliopsida</taxon>
        <taxon>Liliopsida</taxon>
        <taxon>Poales</taxon>
        <taxon>Poaceae</taxon>
        <taxon>PACMAD clade</taxon>
        <taxon>Chloridoideae</taxon>
        <taxon>Eragrostideae</taxon>
        <taxon>Eragrostidinae</taxon>
        <taxon>Eragrostis</taxon>
    </lineage>
</organism>
<dbReference type="AlphaFoldDB" id="A0A5J9US04"/>
<comment type="caution">
    <text evidence="4">The sequence shown here is derived from an EMBL/GenBank/DDBJ whole genome shotgun (WGS) entry which is preliminary data.</text>
</comment>
<reference evidence="4 5" key="1">
    <citation type="journal article" date="2019" name="Sci. Rep.">
        <title>A high-quality genome of Eragrostis curvula grass provides insights into Poaceae evolution and supports new strategies to enhance forage quality.</title>
        <authorList>
            <person name="Carballo J."/>
            <person name="Santos B.A.C.M."/>
            <person name="Zappacosta D."/>
            <person name="Garbus I."/>
            <person name="Selva J.P."/>
            <person name="Gallo C.A."/>
            <person name="Diaz A."/>
            <person name="Albertini E."/>
            <person name="Caccamo M."/>
            <person name="Echenique V."/>
        </authorList>
    </citation>
    <scope>NUCLEOTIDE SEQUENCE [LARGE SCALE GENOMIC DNA]</scope>
    <source>
        <strain evidence="5">cv. Victoria</strain>
        <tissue evidence="4">Leaf</tissue>
    </source>
</reference>
<gene>
    <name evidence="4" type="ORF">EJB05_29156</name>
</gene>
<dbReference type="Proteomes" id="UP000324897">
    <property type="component" value="Chromosome 2"/>
</dbReference>
<dbReference type="GO" id="GO:0051276">
    <property type="term" value="P:chromosome organization"/>
    <property type="evidence" value="ECO:0007669"/>
    <property type="project" value="UniProtKB-ARBA"/>
</dbReference>
<dbReference type="SUPFAM" id="SSF52540">
    <property type="entry name" value="P-loop containing nucleoside triphosphate hydrolases"/>
    <property type="match status" value="1"/>
</dbReference>
<dbReference type="InterPro" id="IPR003395">
    <property type="entry name" value="RecF/RecN/SMC_N"/>
</dbReference>
<keyword evidence="5" id="KW-1185">Reference proteome</keyword>
<evidence type="ECO:0000256" key="1">
    <source>
        <dbReference type="SAM" id="Coils"/>
    </source>
</evidence>
<dbReference type="Gene3D" id="3.40.50.300">
    <property type="entry name" value="P-loop containing nucleotide triphosphate hydrolases"/>
    <property type="match status" value="1"/>
</dbReference>
<protein>
    <recommendedName>
        <fullName evidence="3">RecF/RecN/SMC N-terminal domain-containing protein</fullName>
    </recommendedName>
</protein>
<dbReference type="InterPro" id="IPR027417">
    <property type="entry name" value="P-loop_NTPase"/>
</dbReference>
<evidence type="ECO:0000313" key="4">
    <source>
        <dbReference type="EMBL" id="TVU26602.1"/>
    </source>
</evidence>
<evidence type="ECO:0000259" key="3">
    <source>
        <dbReference type="Pfam" id="PF02463"/>
    </source>
</evidence>
<sequence>MIHCYRPNNVYKEAGTNGSGKSNFFHVFEYNLAMRFVLSNVFQNLRNEDRVALLHEGAGHSVLSGFVEIVFDNSDNRIPFDMEEVHLCRTLVSKKDEYYLDGKPTRHVLFCPNYKTDVMNLLESAGFSRSNPYYVVQQGKIAFLTLMKDSERLELLKEIGANSKKQIDLVSNYLEERLRELDEGKEELMKYQQLDKQRRSIEYNILDHELNEASNELASMDDKQIEISERISKADNDMLESHEKIKSSDKEIKRLTKRINDINTQKEDAEKSRTEARKIIYQTELDLGGIKDIISSEKKAKNEAVWNLQNLTEDIEEFKTELAKVSESYQSKLKEQEKISKSIRDHHKQLSRLYQKQGRAIQFANKAARDMWLQNETEGLETLLSSDRKQECLLQEEIRTFTDGMNNLMVYIDSQKDEFGKLEATLTKHHKDYNDLCKQRDMLQERKKYVMDLRVGSDEGSESNPTPPPHSRSPTTPAAILPKSSRPSAAIAPRMLPRLLLGPHRVLLASPPPRRLRFARRAMFSAAPAQRRRPLRGVVLVMDGKLTVAVIDFPAM</sequence>
<dbReference type="Gramene" id="TVU26602">
    <property type="protein sequence ID" value="TVU26602"/>
    <property type="gene ID" value="EJB05_29156"/>
</dbReference>
<dbReference type="PANTHER" id="PTHR43977">
    <property type="entry name" value="STRUCTURAL MAINTENANCE OF CHROMOSOMES PROTEIN 3"/>
    <property type="match status" value="1"/>
</dbReference>
<dbReference type="Pfam" id="PF02463">
    <property type="entry name" value="SMC_N"/>
    <property type="match status" value="1"/>
</dbReference>
<accession>A0A5J9US04</accession>
<dbReference type="OrthoDB" id="431497at2759"/>
<dbReference type="EMBL" id="RWGY01000013">
    <property type="protein sequence ID" value="TVU26602.1"/>
    <property type="molecule type" value="Genomic_DNA"/>
</dbReference>
<name>A0A5J9US04_9POAL</name>
<evidence type="ECO:0000313" key="5">
    <source>
        <dbReference type="Proteomes" id="UP000324897"/>
    </source>
</evidence>
<feature type="domain" description="RecF/RecN/SMC N-terminal" evidence="3">
    <location>
        <begin position="15"/>
        <end position="130"/>
    </location>
</feature>
<keyword evidence="1" id="KW-0175">Coiled coil</keyword>
<proteinExistence type="predicted"/>
<feature type="region of interest" description="Disordered" evidence="2">
    <location>
        <begin position="456"/>
        <end position="487"/>
    </location>
</feature>
<evidence type="ECO:0000256" key="2">
    <source>
        <dbReference type="SAM" id="MobiDB-lite"/>
    </source>
</evidence>